<feature type="domain" description="TnsA endonuclease N-terminal" evidence="2">
    <location>
        <begin position="73"/>
        <end position="156"/>
    </location>
</feature>
<dbReference type="RefSeq" id="WP_133235881.1">
    <property type="nucleotide sequence ID" value="NZ_SMRT01000025.1"/>
</dbReference>
<dbReference type="GO" id="GO:0003676">
    <property type="term" value="F:nucleic acid binding"/>
    <property type="evidence" value="ECO:0007669"/>
    <property type="project" value="InterPro"/>
</dbReference>
<sequence>MGKGSVIRKTQENRLKDGRGQGYGIEYKPFIQASDNKAPSDGYLIRELGWKTKRIHHTMSKVEYKYLMVLTWSDQVVDIREQYPLTPIERTIEIAEQLGIKHAHLDQEPVYTTTDFMISAKSDRGIKDVVRTVKTEKDLTPRTIELFQIDRTYFEE</sequence>
<feature type="region of interest" description="Disordered" evidence="1">
    <location>
        <begin position="1"/>
        <end position="20"/>
    </location>
</feature>
<dbReference type="InterPro" id="IPR014833">
    <property type="entry name" value="TnsA_N"/>
</dbReference>
<feature type="compositionally biased region" description="Basic and acidic residues" evidence="1">
    <location>
        <begin position="9"/>
        <end position="19"/>
    </location>
</feature>
<dbReference type="Proteomes" id="UP000295636">
    <property type="component" value="Unassembled WGS sequence"/>
</dbReference>
<accession>A0A4R5K993</accession>
<reference evidence="3 4" key="1">
    <citation type="submission" date="2019-03" db="EMBL/GenBank/DDBJ databases">
        <title>This is whole genome sequence of Paenibacillus sp MS74 strain.</title>
        <authorList>
            <person name="Trinh H.N."/>
        </authorList>
    </citation>
    <scope>NUCLEOTIDE SEQUENCE [LARGE SCALE GENOMIC DNA]</scope>
    <source>
        <strain evidence="3 4">MS74</strain>
    </source>
</reference>
<organism evidence="3 4">
    <name type="scientific">Paenibacillus piri</name>
    <dbReference type="NCBI Taxonomy" id="2547395"/>
    <lineage>
        <taxon>Bacteria</taxon>
        <taxon>Bacillati</taxon>
        <taxon>Bacillota</taxon>
        <taxon>Bacilli</taxon>
        <taxon>Bacillales</taxon>
        <taxon>Paenibacillaceae</taxon>
        <taxon>Paenibacillus</taxon>
    </lineage>
</organism>
<dbReference type="Gene3D" id="3.40.1350.10">
    <property type="match status" value="1"/>
</dbReference>
<gene>
    <name evidence="3" type="ORF">E1757_31815</name>
</gene>
<evidence type="ECO:0000256" key="1">
    <source>
        <dbReference type="SAM" id="MobiDB-lite"/>
    </source>
</evidence>
<comment type="caution">
    <text evidence="3">The sequence shown here is derived from an EMBL/GenBank/DDBJ whole genome shotgun (WGS) entry which is preliminary data.</text>
</comment>
<dbReference type="InterPro" id="IPR011856">
    <property type="entry name" value="tRNA_endonuc-like_dom_sf"/>
</dbReference>
<protein>
    <recommendedName>
        <fullName evidence="2">TnsA endonuclease N-terminal domain-containing protein</fullName>
    </recommendedName>
</protein>
<keyword evidence="4" id="KW-1185">Reference proteome</keyword>
<evidence type="ECO:0000259" key="2">
    <source>
        <dbReference type="Pfam" id="PF08722"/>
    </source>
</evidence>
<evidence type="ECO:0000313" key="4">
    <source>
        <dbReference type="Proteomes" id="UP000295636"/>
    </source>
</evidence>
<proteinExistence type="predicted"/>
<dbReference type="SUPFAM" id="SSF52980">
    <property type="entry name" value="Restriction endonuclease-like"/>
    <property type="match status" value="1"/>
</dbReference>
<evidence type="ECO:0000313" key="3">
    <source>
        <dbReference type="EMBL" id="TDF91721.1"/>
    </source>
</evidence>
<dbReference type="EMBL" id="SMRT01000025">
    <property type="protein sequence ID" value="TDF91721.1"/>
    <property type="molecule type" value="Genomic_DNA"/>
</dbReference>
<name>A0A4R5K993_9BACL</name>
<dbReference type="AlphaFoldDB" id="A0A4R5K993"/>
<dbReference type="InterPro" id="IPR011335">
    <property type="entry name" value="Restrct_endonuc-II-like"/>
</dbReference>
<dbReference type="Pfam" id="PF08722">
    <property type="entry name" value="Tn7_TnsA-like_N"/>
    <property type="match status" value="1"/>
</dbReference>
<dbReference type="OrthoDB" id="5291587at2"/>